<proteinExistence type="predicted"/>
<feature type="domain" description="Metallo-beta-lactamase" evidence="4">
    <location>
        <begin position="18"/>
        <end position="205"/>
    </location>
</feature>
<dbReference type="InterPro" id="IPR001279">
    <property type="entry name" value="Metallo-B-lactamas"/>
</dbReference>
<gene>
    <name evidence="5" type="ORF">I8J30_00500</name>
</gene>
<dbReference type="InterPro" id="IPR050662">
    <property type="entry name" value="Sec-metab_biosynth-thioest"/>
</dbReference>
<dbReference type="EMBL" id="JAGKSP010000001">
    <property type="protein sequence ID" value="MBP3961179.1"/>
    <property type="molecule type" value="Genomic_DNA"/>
</dbReference>
<evidence type="ECO:0000259" key="4">
    <source>
        <dbReference type="SMART" id="SM00849"/>
    </source>
</evidence>
<evidence type="ECO:0000256" key="1">
    <source>
        <dbReference type="ARBA" id="ARBA00034221"/>
    </source>
</evidence>
<evidence type="ECO:0000313" key="5">
    <source>
        <dbReference type="EMBL" id="MBP3961179.1"/>
    </source>
</evidence>
<reference evidence="5 6" key="1">
    <citation type="submission" date="2021-04" db="EMBL/GenBank/DDBJ databases">
        <title>Paenibacillus sp. DLE-14 whole genome sequence.</title>
        <authorList>
            <person name="Ham Y.J."/>
        </authorList>
    </citation>
    <scope>NUCLEOTIDE SEQUENCE [LARGE SCALE GENOMIC DNA]</scope>
    <source>
        <strain evidence="5 6">DLE-14</strain>
    </source>
</reference>
<dbReference type="SUPFAM" id="SSF56281">
    <property type="entry name" value="Metallo-hydrolase/oxidoreductase"/>
    <property type="match status" value="1"/>
</dbReference>
<evidence type="ECO:0000256" key="2">
    <source>
        <dbReference type="ARBA" id="ARBA00034301"/>
    </source>
</evidence>
<dbReference type="PANTHER" id="PTHR23131:SF0">
    <property type="entry name" value="ENDORIBONUCLEASE LACTB2"/>
    <property type="match status" value="1"/>
</dbReference>
<dbReference type="RefSeq" id="WP_210654472.1">
    <property type="nucleotide sequence ID" value="NZ_JAGKSP010000001.1"/>
</dbReference>
<sequence>MLTYQTEGISVFQSELYQTNCFVIETEDLVLIVDPNYLPSELAAIRKHVDAVKGNRPLYLFFTHTDFDHIVGYGSFTDCRIIAGTAFANHPDKAERVSVVERLDDEFYISRPYGIVFPRVDHVIEQEGERLVIGETILTFRTAYGHNGDGLMCLVEPIGALITGDYVSDIEFPFVFDTFASYRSTLEKIASYAWSVPHLQLLPSHGSVTSDQDEIMHRAEVSEQYLKLCEEQLELGEVSSRFESFMDVQDYRFKIGFRKRHAANMVLLANEQSILPNLK</sequence>
<protein>
    <submittedName>
        <fullName evidence="5">MBL fold metallo-hydrolase</fullName>
    </submittedName>
</protein>
<keyword evidence="6" id="KW-1185">Reference proteome</keyword>
<comment type="function">
    <text evidence="2">Counteracts the endogenous Pycsar antiviral defense system. Phosphodiesterase that enables metal-dependent hydrolysis of host cyclic nucleotide Pycsar defense signals such as cCMP and cUMP.</text>
</comment>
<evidence type="ECO:0000256" key="3">
    <source>
        <dbReference type="ARBA" id="ARBA00048505"/>
    </source>
</evidence>
<comment type="caution">
    <text evidence="5">The sequence shown here is derived from an EMBL/GenBank/DDBJ whole genome shotgun (WGS) entry which is preliminary data.</text>
</comment>
<accession>A0ABS5C5A5</accession>
<dbReference type="PANTHER" id="PTHR23131">
    <property type="entry name" value="ENDORIBONUCLEASE LACTB2"/>
    <property type="match status" value="1"/>
</dbReference>
<comment type="catalytic activity">
    <reaction evidence="3">
        <text>3',5'-cyclic UMP + H2O = UMP + H(+)</text>
        <dbReference type="Rhea" id="RHEA:70575"/>
        <dbReference type="ChEBI" id="CHEBI:15377"/>
        <dbReference type="ChEBI" id="CHEBI:15378"/>
        <dbReference type="ChEBI" id="CHEBI:57865"/>
        <dbReference type="ChEBI" id="CHEBI:184387"/>
    </reaction>
    <physiologicalReaction direction="left-to-right" evidence="3">
        <dbReference type="Rhea" id="RHEA:70576"/>
    </physiologicalReaction>
</comment>
<evidence type="ECO:0000313" key="6">
    <source>
        <dbReference type="Proteomes" id="UP000673394"/>
    </source>
</evidence>
<dbReference type="Proteomes" id="UP000673394">
    <property type="component" value="Unassembled WGS sequence"/>
</dbReference>
<organism evidence="5 6">
    <name type="scientific">Paenibacillus lignilyticus</name>
    <dbReference type="NCBI Taxonomy" id="1172615"/>
    <lineage>
        <taxon>Bacteria</taxon>
        <taxon>Bacillati</taxon>
        <taxon>Bacillota</taxon>
        <taxon>Bacilli</taxon>
        <taxon>Bacillales</taxon>
        <taxon>Paenibacillaceae</taxon>
        <taxon>Paenibacillus</taxon>
    </lineage>
</organism>
<dbReference type="InterPro" id="IPR036866">
    <property type="entry name" value="RibonucZ/Hydroxyglut_hydro"/>
</dbReference>
<dbReference type="SMART" id="SM00849">
    <property type="entry name" value="Lactamase_B"/>
    <property type="match status" value="1"/>
</dbReference>
<dbReference type="Gene3D" id="3.60.15.10">
    <property type="entry name" value="Ribonuclease Z/Hydroxyacylglutathione hydrolase-like"/>
    <property type="match status" value="1"/>
</dbReference>
<comment type="catalytic activity">
    <reaction evidence="1">
        <text>3',5'-cyclic CMP + H2O = CMP + H(+)</text>
        <dbReference type="Rhea" id="RHEA:72675"/>
        <dbReference type="ChEBI" id="CHEBI:15377"/>
        <dbReference type="ChEBI" id="CHEBI:15378"/>
        <dbReference type="ChEBI" id="CHEBI:58003"/>
        <dbReference type="ChEBI" id="CHEBI:60377"/>
    </reaction>
    <physiologicalReaction direction="left-to-right" evidence="1">
        <dbReference type="Rhea" id="RHEA:72676"/>
    </physiologicalReaction>
</comment>
<dbReference type="Pfam" id="PF00753">
    <property type="entry name" value="Lactamase_B"/>
    <property type="match status" value="1"/>
</dbReference>
<name>A0ABS5C5A5_9BACL</name>